<dbReference type="EMBL" id="REGN01009371">
    <property type="protein sequence ID" value="RNA01329.1"/>
    <property type="molecule type" value="Genomic_DNA"/>
</dbReference>
<dbReference type="OrthoDB" id="10626251at2759"/>
<protein>
    <submittedName>
        <fullName evidence="2">Uncharacterized protein</fullName>
    </submittedName>
</protein>
<keyword evidence="3" id="KW-1185">Reference proteome</keyword>
<sequence length="224" mass="25872">MGQCAGNISRKNIKTDLQFSQLQLPKAECGDCSNSGTHETIQTKNRTSSRFEQALKEGEDNDFKLIDNCGTVQKPTIFISKQENSLYSKQKGLIELLNFRSKNSNNEFKRKNRISKYNRVVVGRGYMGKRAKFNFNYFSDIFICLVEKLQLIKDIFFACIQYSTGEHHGITCTKIIINYWIFVNIFTIKIANTIFFTYALQFNVNSTRIYVNLLIGKNFSKQTI</sequence>
<keyword evidence="1" id="KW-1133">Transmembrane helix</keyword>
<evidence type="ECO:0000313" key="3">
    <source>
        <dbReference type="Proteomes" id="UP000276133"/>
    </source>
</evidence>
<evidence type="ECO:0000256" key="1">
    <source>
        <dbReference type="SAM" id="Phobius"/>
    </source>
</evidence>
<name>A0A3M7PQY3_BRAPC</name>
<evidence type="ECO:0000313" key="2">
    <source>
        <dbReference type="EMBL" id="RNA01329.1"/>
    </source>
</evidence>
<keyword evidence="1" id="KW-0812">Transmembrane</keyword>
<reference evidence="2 3" key="1">
    <citation type="journal article" date="2018" name="Sci. Rep.">
        <title>Genomic signatures of local adaptation to the degree of environmental predictability in rotifers.</title>
        <authorList>
            <person name="Franch-Gras L."/>
            <person name="Hahn C."/>
            <person name="Garcia-Roger E.M."/>
            <person name="Carmona M.J."/>
            <person name="Serra M."/>
            <person name="Gomez A."/>
        </authorList>
    </citation>
    <scope>NUCLEOTIDE SEQUENCE [LARGE SCALE GENOMIC DNA]</scope>
    <source>
        <strain evidence="2">HYR1</strain>
    </source>
</reference>
<comment type="caution">
    <text evidence="2">The sequence shown here is derived from an EMBL/GenBank/DDBJ whole genome shotgun (WGS) entry which is preliminary data.</text>
</comment>
<dbReference type="Proteomes" id="UP000276133">
    <property type="component" value="Unassembled WGS sequence"/>
</dbReference>
<gene>
    <name evidence="2" type="ORF">BpHYR1_020612</name>
</gene>
<keyword evidence="1" id="KW-0472">Membrane</keyword>
<feature type="transmembrane region" description="Helical" evidence="1">
    <location>
        <begin position="179"/>
        <end position="200"/>
    </location>
</feature>
<dbReference type="AlphaFoldDB" id="A0A3M7PQY3"/>
<organism evidence="2 3">
    <name type="scientific">Brachionus plicatilis</name>
    <name type="common">Marine rotifer</name>
    <name type="synonym">Brachionus muelleri</name>
    <dbReference type="NCBI Taxonomy" id="10195"/>
    <lineage>
        <taxon>Eukaryota</taxon>
        <taxon>Metazoa</taxon>
        <taxon>Spiralia</taxon>
        <taxon>Gnathifera</taxon>
        <taxon>Rotifera</taxon>
        <taxon>Eurotatoria</taxon>
        <taxon>Monogononta</taxon>
        <taxon>Pseudotrocha</taxon>
        <taxon>Ploima</taxon>
        <taxon>Brachionidae</taxon>
        <taxon>Brachionus</taxon>
    </lineage>
</organism>
<accession>A0A3M7PQY3</accession>
<proteinExistence type="predicted"/>